<gene>
    <name evidence="2" type="ORF">PMAYCL1PPCAC_13044</name>
</gene>
<feature type="region of interest" description="Disordered" evidence="1">
    <location>
        <begin position="93"/>
        <end position="123"/>
    </location>
</feature>
<evidence type="ECO:0000256" key="1">
    <source>
        <dbReference type="SAM" id="MobiDB-lite"/>
    </source>
</evidence>
<organism evidence="2 3">
    <name type="scientific">Pristionchus mayeri</name>
    <dbReference type="NCBI Taxonomy" id="1317129"/>
    <lineage>
        <taxon>Eukaryota</taxon>
        <taxon>Metazoa</taxon>
        <taxon>Ecdysozoa</taxon>
        <taxon>Nematoda</taxon>
        <taxon>Chromadorea</taxon>
        <taxon>Rhabditida</taxon>
        <taxon>Rhabditina</taxon>
        <taxon>Diplogasteromorpha</taxon>
        <taxon>Diplogasteroidea</taxon>
        <taxon>Neodiplogasteridae</taxon>
        <taxon>Pristionchus</taxon>
    </lineage>
</organism>
<dbReference type="AlphaFoldDB" id="A0AAN4ZMY0"/>
<feature type="compositionally biased region" description="Low complexity" evidence="1">
    <location>
        <begin position="98"/>
        <end position="109"/>
    </location>
</feature>
<accession>A0AAN4ZMY0</accession>
<evidence type="ECO:0000313" key="3">
    <source>
        <dbReference type="Proteomes" id="UP001328107"/>
    </source>
</evidence>
<evidence type="ECO:0000313" key="2">
    <source>
        <dbReference type="EMBL" id="GMR42849.1"/>
    </source>
</evidence>
<comment type="caution">
    <text evidence="2">The sequence shown here is derived from an EMBL/GenBank/DDBJ whole genome shotgun (WGS) entry which is preliminary data.</text>
</comment>
<name>A0AAN4ZMY0_9BILA</name>
<sequence length="123" mass="13566">SAPGTLKQLEDLLSRTVERVVEDLLVGDYRAVRGKESEVEDSTQVKNVVDGQEALLMRTKMRAVEKFMLNDEDGEGRDRARGYSRALLQHGMEDLPASPVSSSNDDSVPGKILVSESRTAEEC</sequence>
<protein>
    <submittedName>
        <fullName evidence="2">Uncharacterized protein</fullName>
    </submittedName>
</protein>
<dbReference type="Proteomes" id="UP001328107">
    <property type="component" value="Unassembled WGS sequence"/>
</dbReference>
<reference evidence="3" key="1">
    <citation type="submission" date="2022-10" db="EMBL/GenBank/DDBJ databases">
        <title>Genome assembly of Pristionchus species.</title>
        <authorList>
            <person name="Yoshida K."/>
            <person name="Sommer R.J."/>
        </authorList>
    </citation>
    <scope>NUCLEOTIDE SEQUENCE [LARGE SCALE GENOMIC DNA]</scope>
    <source>
        <strain evidence="3">RS5460</strain>
    </source>
</reference>
<keyword evidence="3" id="KW-1185">Reference proteome</keyword>
<feature type="non-terminal residue" evidence="2">
    <location>
        <position position="1"/>
    </location>
</feature>
<proteinExistence type="predicted"/>
<feature type="non-terminal residue" evidence="2">
    <location>
        <position position="123"/>
    </location>
</feature>
<dbReference type="EMBL" id="BTRK01000003">
    <property type="protein sequence ID" value="GMR42849.1"/>
    <property type="molecule type" value="Genomic_DNA"/>
</dbReference>